<dbReference type="Proteomes" id="UP001266305">
    <property type="component" value="Unassembled WGS sequence"/>
</dbReference>
<feature type="non-terminal residue" evidence="2">
    <location>
        <position position="72"/>
    </location>
</feature>
<keyword evidence="3" id="KW-1185">Reference proteome</keyword>
<evidence type="ECO:0000256" key="1">
    <source>
        <dbReference type="SAM" id="MobiDB-lite"/>
    </source>
</evidence>
<evidence type="ECO:0000313" key="2">
    <source>
        <dbReference type="EMBL" id="KAK2094190.1"/>
    </source>
</evidence>
<evidence type="ECO:0000313" key="3">
    <source>
        <dbReference type="Proteomes" id="UP001266305"/>
    </source>
</evidence>
<comment type="caution">
    <text evidence="2">The sequence shown here is derived from an EMBL/GenBank/DDBJ whole genome shotgun (WGS) entry which is preliminary data.</text>
</comment>
<protein>
    <submittedName>
        <fullName evidence="2">Uncharacterized protein</fullName>
    </submittedName>
</protein>
<sequence>CLDFGDQTLHAPRMLPCGEQPQTAATGPVPNSRNIPVERCKRLLNMLLLCGARSRHPSEAEGGSPHNALNTL</sequence>
<gene>
    <name evidence="2" type="ORF">P7K49_027928</name>
</gene>
<dbReference type="EMBL" id="JASSZA010000014">
    <property type="protein sequence ID" value="KAK2094190.1"/>
    <property type="molecule type" value="Genomic_DNA"/>
</dbReference>
<accession>A0ABQ9UAY7</accession>
<proteinExistence type="predicted"/>
<reference evidence="2 3" key="1">
    <citation type="submission" date="2023-05" db="EMBL/GenBank/DDBJ databases">
        <title>B98-5 Cell Line De Novo Hybrid Assembly: An Optical Mapping Approach.</title>
        <authorList>
            <person name="Kananen K."/>
            <person name="Auerbach J.A."/>
            <person name="Kautto E."/>
            <person name="Blachly J.S."/>
        </authorList>
    </citation>
    <scope>NUCLEOTIDE SEQUENCE [LARGE SCALE GENOMIC DNA]</scope>
    <source>
        <strain evidence="2">B95-8</strain>
        <tissue evidence="2">Cell line</tissue>
    </source>
</reference>
<name>A0ABQ9UAY7_SAGOE</name>
<feature type="region of interest" description="Disordered" evidence="1">
    <location>
        <begin position="12"/>
        <end position="34"/>
    </location>
</feature>
<feature type="non-terminal residue" evidence="2">
    <location>
        <position position="1"/>
    </location>
</feature>
<organism evidence="2 3">
    <name type="scientific">Saguinus oedipus</name>
    <name type="common">Cotton-top tamarin</name>
    <name type="synonym">Oedipomidas oedipus</name>
    <dbReference type="NCBI Taxonomy" id="9490"/>
    <lineage>
        <taxon>Eukaryota</taxon>
        <taxon>Metazoa</taxon>
        <taxon>Chordata</taxon>
        <taxon>Craniata</taxon>
        <taxon>Vertebrata</taxon>
        <taxon>Euteleostomi</taxon>
        <taxon>Mammalia</taxon>
        <taxon>Eutheria</taxon>
        <taxon>Euarchontoglires</taxon>
        <taxon>Primates</taxon>
        <taxon>Haplorrhini</taxon>
        <taxon>Platyrrhini</taxon>
        <taxon>Cebidae</taxon>
        <taxon>Callitrichinae</taxon>
        <taxon>Saguinus</taxon>
    </lineage>
</organism>
<feature type="compositionally biased region" description="Polar residues" evidence="1">
    <location>
        <begin position="20"/>
        <end position="34"/>
    </location>
</feature>